<comment type="subcellular location">
    <subcellularLocation>
        <location evidence="1">Membrane</location>
        <topology evidence="1">Multi-pass membrane protein</topology>
    </subcellularLocation>
</comment>
<comment type="caution">
    <text evidence="8">The sequence shown here is derived from an EMBL/GenBank/DDBJ whole genome shotgun (WGS) entry which is preliminary data.</text>
</comment>
<reference evidence="8 9" key="1">
    <citation type="journal article" date="2011" name="J. Gen. Appl. Microbiol.">
        <title>Draft genome sequencing of the enigmatic basidiomycete Mixia osmundae.</title>
        <authorList>
            <person name="Nishida H."/>
            <person name="Nagatsuka Y."/>
            <person name="Sugiyama J."/>
        </authorList>
    </citation>
    <scope>NUCLEOTIDE SEQUENCE [LARGE SCALE GENOMIC DNA]</scope>
    <source>
        <strain evidence="9">CBS 9802 / IAM 14324 / JCM 22182 / KY 12970</strain>
    </source>
</reference>
<organism evidence="8 9">
    <name type="scientific">Mixia osmundae (strain CBS 9802 / IAM 14324 / JCM 22182 / KY 12970)</name>
    <dbReference type="NCBI Taxonomy" id="764103"/>
    <lineage>
        <taxon>Eukaryota</taxon>
        <taxon>Fungi</taxon>
        <taxon>Dikarya</taxon>
        <taxon>Basidiomycota</taxon>
        <taxon>Pucciniomycotina</taxon>
        <taxon>Mixiomycetes</taxon>
        <taxon>Mixiales</taxon>
        <taxon>Mixiaceae</taxon>
        <taxon>Mixia</taxon>
    </lineage>
</organism>
<dbReference type="AlphaFoldDB" id="G7E9S4"/>
<evidence type="ECO:0000256" key="3">
    <source>
        <dbReference type="ARBA" id="ARBA00022692"/>
    </source>
</evidence>
<dbReference type="GO" id="GO:0016020">
    <property type="term" value="C:membrane"/>
    <property type="evidence" value="ECO:0007669"/>
    <property type="project" value="UniProtKB-SubCell"/>
</dbReference>
<dbReference type="Proteomes" id="UP000009131">
    <property type="component" value="Unassembled WGS sequence"/>
</dbReference>
<evidence type="ECO:0000256" key="1">
    <source>
        <dbReference type="ARBA" id="ARBA00004141"/>
    </source>
</evidence>
<feature type="chain" id="PRO_5003492639" evidence="7">
    <location>
        <begin position="17"/>
        <end position="539"/>
    </location>
</feature>
<dbReference type="InterPro" id="IPR002794">
    <property type="entry name" value="DUF92_TMEM19"/>
</dbReference>
<evidence type="ECO:0000256" key="4">
    <source>
        <dbReference type="ARBA" id="ARBA00022989"/>
    </source>
</evidence>
<dbReference type="Pfam" id="PF01940">
    <property type="entry name" value="DUF92"/>
    <property type="match status" value="1"/>
</dbReference>
<keyword evidence="4 6" id="KW-1133">Transmembrane helix</keyword>
<evidence type="ECO:0000256" key="6">
    <source>
        <dbReference type="SAM" id="Phobius"/>
    </source>
</evidence>
<dbReference type="PANTHER" id="PTHR13353">
    <property type="entry name" value="TRANSMEMBRANE PROTEIN 19"/>
    <property type="match status" value="1"/>
</dbReference>
<keyword evidence="9" id="KW-1185">Reference proteome</keyword>
<feature type="signal peptide" evidence="7">
    <location>
        <begin position="1"/>
        <end position="16"/>
    </location>
</feature>
<name>G7E9S4_MIXOS</name>
<dbReference type="eggNOG" id="KOG4491">
    <property type="taxonomic scope" value="Eukaryota"/>
</dbReference>
<feature type="transmembrane region" description="Helical" evidence="6">
    <location>
        <begin position="240"/>
        <end position="267"/>
    </location>
</feature>
<dbReference type="HOGENOM" id="CLU_505357_0_0_1"/>
<comment type="similarity">
    <text evidence="2">Belongs to the TMEM19 family.</text>
</comment>
<evidence type="ECO:0000313" key="8">
    <source>
        <dbReference type="EMBL" id="GAA99393.1"/>
    </source>
</evidence>
<evidence type="ECO:0000313" key="9">
    <source>
        <dbReference type="Proteomes" id="UP000009131"/>
    </source>
</evidence>
<feature type="transmembrane region" description="Helical" evidence="6">
    <location>
        <begin position="415"/>
        <end position="441"/>
    </location>
</feature>
<evidence type="ECO:0000256" key="5">
    <source>
        <dbReference type="ARBA" id="ARBA00023136"/>
    </source>
</evidence>
<dbReference type="STRING" id="764103.G7E9S4"/>
<dbReference type="PANTHER" id="PTHR13353:SF5">
    <property type="entry name" value="TRANSMEMBRANE PROTEIN 19"/>
    <property type="match status" value="1"/>
</dbReference>
<feature type="transmembrane region" description="Helical" evidence="6">
    <location>
        <begin position="370"/>
        <end position="395"/>
    </location>
</feature>
<accession>G7E9S4</accession>
<evidence type="ECO:0000256" key="2">
    <source>
        <dbReference type="ARBA" id="ARBA00009012"/>
    </source>
</evidence>
<keyword evidence="3 6" id="KW-0812">Transmembrane</keyword>
<protein>
    <submittedName>
        <fullName evidence="8">Uncharacterized protein</fullName>
    </submittedName>
</protein>
<feature type="transmembrane region" description="Helical" evidence="6">
    <location>
        <begin position="453"/>
        <end position="477"/>
    </location>
</feature>
<reference evidence="8 9" key="2">
    <citation type="journal article" date="2012" name="Open Biol.">
        <title>Characteristics of nucleosomes and linker DNA regions on the genome of the basidiomycete Mixia osmundae revealed by mono- and dinucleosome mapping.</title>
        <authorList>
            <person name="Nishida H."/>
            <person name="Kondo S."/>
            <person name="Matsumoto T."/>
            <person name="Suzuki Y."/>
            <person name="Yoshikawa H."/>
            <person name="Taylor T.D."/>
            <person name="Sugiyama J."/>
        </authorList>
    </citation>
    <scope>NUCLEOTIDE SEQUENCE [LARGE SCALE GENOMIC DNA]</scope>
    <source>
        <strain evidence="9">CBS 9802 / IAM 14324 / JCM 22182 / KY 12970</strain>
    </source>
</reference>
<keyword evidence="7" id="KW-0732">Signal</keyword>
<dbReference type="OrthoDB" id="30881at2759"/>
<dbReference type="InParanoid" id="G7E9S4"/>
<dbReference type="EMBL" id="BABT02000220">
    <property type="protein sequence ID" value="GAA99393.1"/>
    <property type="molecule type" value="Genomic_DNA"/>
</dbReference>
<evidence type="ECO:0000256" key="7">
    <source>
        <dbReference type="SAM" id="SignalP"/>
    </source>
</evidence>
<keyword evidence="5 6" id="KW-0472">Membrane</keyword>
<proteinExistence type="inferred from homology"/>
<gene>
    <name evidence="8" type="primary">Mo06090</name>
    <name evidence="8" type="ORF">E5Q_06090</name>
</gene>
<sequence>MWTWLCTILLATRALADPIALQHTSDLATTAVPVEAALLESRQLGNFLYTVNVTIHGTATCQSPNGFYMPPASFDALVVTNHFGSSEPQVYVQGKKIFDDVRCTDYRYSPGSRWKPAYTWIEMTMYIKNVEQYHQAEWPKRFEDCCSVDWSASIQIDLGERTHEIVGETTERFCYPDGQAQYTENCHAPYPHPMNFRCESNSAWLPTDSGVMLLYPGTAALASFLGAHGYRKGSLSTSGAIAAALLGYITLANQLRTFGVLLIVFYLSGSRATKTKAAVKAKLEDQHGPASTAKATTSLAGNRDAVQVLCNGLVGALASLSWQIAFVQPSEAMPFASWLSDLSSITTNSLPAGICPSQSYRYGGSAHSRAYLWTAIAFFSACMGDTLASELGMLARTKPRLVTTFQPVPPGTNGGITPFGLLVSLLGGTWIGIVTIVALSVESHTCYTLWTQAKGGFAFAAEIVILASLAGLFGSLLDSLLGATMQETLYSKRRSKIVHSRSSKDEVVRIAGTPLLSNNAVNFVACMQQGVQSRLPITS</sequence>